<dbReference type="GO" id="GO:0006493">
    <property type="term" value="P:protein O-linked glycosylation"/>
    <property type="evidence" value="ECO:0007669"/>
    <property type="project" value="TreeGrafter"/>
</dbReference>
<feature type="transmembrane region" description="Helical" evidence="2">
    <location>
        <begin position="35"/>
        <end position="53"/>
    </location>
</feature>
<feature type="transmembrane region" description="Helical" evidence="2">
    <location>
        <begin position="12"/>
        <end position="29"/>
    </location>
</feature>
<reference evidence="4" key="1">
    <citation type="submission" date="2021-02" db="EMBL/GenBank/DDBJ databases">
        <authorList>
            <person name="Dougan E. K."/>
            <person name="Rhodes N."/>
            <person name="Thang M."/>
            <person name="Chan C."/>
        </authorList>
    </citation>
    <scope>NUCLEOTIDE SEQUENCE</scope>
</reference>
<dbReference type="InterPro" id="IPR029044">
    <property type="entry name" value="Nucleotide-diphossugar_trans"/>
</dbReference>
<evidence type="ECO:0000313" key="5">
    <source>
        <dbReference type="EMBL" id="CAE8633337.1"/>
    </source>
</evidence>
<evidence type="ECO:0000256" key="2">
    <source>
        <dbReference type="SAM" id="Phobius"/>
    </source>
</evidence>
<dbReference type="SUPFAM" id="SSF50370">
    <property type="entry name" value="Ricin B-like lectins"/>
    <property type="match status" value="1"/>
</dbReference>
<keyword evidence="1" id="KW-1015">Disulfide bond</keyword>
<protein>
    <recommendedName>
        <fullName evidence="3">Glycosyltransferase 2-like domain-containing protein</fullName>
    </recommendedName>
</protein>
<dbReference type="OrthoDB" id="416652at2759"/>
<dbReference type="Gene3D" id="3.90.550.10">
    <property type="entry name" value="Spore Coat Polysaccharide Biosynthesis Protein SpsA, Chain A"/>
    <property type="match status" value="1"/>
</dbReference>
<feature type="domain" description="Glycosyltransferase 2-like" evidence="3">
    <location>
        <begin position="118"/>
        <end position="277"/>
    </location>
</feature>
<name>A0A813EA67_POLGL</name>
<dbReference type="SUPFAM" id="SSF53448">
    <property type="entry name" value="Nucleotide-diphospho-sugar transferases"/>
    <property type="match status" value="1"/>
</dbReference>
<gene>
    <name evidence="4" type="ORF">PGLA1383_LOCUS15823</name>
    <name evidence="5" type="ORF">PGLA1383_LOCUS49245</name>
</gene>
<dbReference type="Gene3D" id="2.80.10.50">
    <property type="match status" value="1"/>
</dbReference>
<dbReference type="InterPro" id="IPR001173">
    <property type="entry name" value="Glyco_trans_2-like"/>
</dbReference>
<evidence type="ECO:0000256" key="1">
    <source>
        <dbReference type="ARBA" id="ARBA00023157"/>
    </source>
</evidence>
<proteinExistence type="predicted"/>
<dbReference type="PANTHER" id="PTHR11675:SF119">
    <property type="entry name" value="POLYPEPTIDE N-ACETYLGALACTOSAMINYLTRANSFERASE 2"/>
    <property type="match status" value="1"/>
</dbReference>
<dbReference type="GO" id="GO:0004653">
    <property type="term" value="F:polypeptide N-acetylgalactosaminyltransferase activity"/>
    <property type="evidence" value="ECO:0007669"/>
    <property type="project" value="TreeGrafter"/>
</dbReference>
<dbReference type="PROSITE" id="PS50231">
    <property type="entry name" value="RICIN_B_LECTIN"/>
    <property type="match status" value="1"/>
</dbReference>
<dbReference type="AlphaFoldDB" id="A0A813EA67"/>
<keyword evidence="2" id="KW-1133">Transmembrane helix</keyword>
<evidence type="ECO:0000313" key="4">
    <source>
        <dbReference type="EMBL" id="CAE8597378.1"/>
    </source>
</evidence>
<dbReference type="Proteomes" id="UP000654075">
    <property type="component" value="Unassembled WGS sequence"/>
</dbReference>
<dbReference type="EMBL" id="CAJNNV010009438">
    <property type="protein sequence ID" value="CAE8597378.1"/>
    <property type="molecule type" value="Genomic_DNA"/>
</dbReference>
<dbReference type="PANTHER" id="PTHR11675">
    <property type="entry name" value="N-ACETYLGALACTOSAMINYLTRANSFERASE"/>
    <property type="match status" value="1"/>
</dbReference>
<organism evidence="4 6">
    <name type="scientific">Polarella glacialis</name>
    <name type="common">Dinoflagellate</name>
    <dbReference type="NCBI Taxonomy" id="89957"/>
    <lineage>
        <taxon>Eukaryota</taxon>
        <taxon>Sar</taxon>
        <taxon>Alveolata</taxon>
        <taxon>Dinophyceae</taxon>
        <taxon>Suessiales</taxon>
        <taxon>Suessiaceae</taxon>
        <taxon>Polarella</taxon>
    </lineage>
</organism>
<keyword evidence="2" id="KW-0812">Transmembrane</keyword>
<accession>A0A813EA67</accession>
<comment type="caution">
    <text evidence="4">The sequence shown here is derived from an EMBL/GenBank/DDBJ whole genome shotgun (WGS) entry which is preliminary data.</text>
</comment>
<keyword evidence="6" id="KW-1185">Reference proteome</keyword>
<dbReference type="Pfam" id="PF00535">
    <property type="entry name" value="Glycos_transf_2"/>
    <property type="match status" value="1"/>
</dbReference>
<evidence type="ECO:0000259" key="3">
    <source>
        <dbReference type="Pfam" id="PF00535"/>
    </source>
</evidence>
<evidence type="ECO:0000313" key="6">
    <source>
        <dbReference type="Proteomes" id="UP000654075"/>
    </source>
</evidence>
<dbReference type="GO" id="GO:0005794">
    <property type="term" value="C:Golgi apparatus"/>
    <property type="evidence" value="ECO:0007669"/>
    <property type="project" value="TreeGrafter"/>
</dbReference>
<keyword evidence="2" id="KW-0472">Membrane</keyword>
<feature type="transmembrane region" description="Helical" evidence="2">
    <location>
        <begin position="60"/>
        <end position="80"/>
    </location>
</feature>
<dbReference type="OMA" id="RANCKPF"/>
<sequence>MGRLAPVSNVRLSSLRVLLFVPVPILALLSNSDELLVAILAVSSVVAVVLDALRQRMKCMPFPVLVLLVSAGQLSCYVAAGQHGTGSLPGLAEQAAALRGPGQQTAVAANTKRISTMSIVMAAYNEHQYMKRTLDSIIESTPPEVLLEIIVVDDGSDPPLKPLTEGYSLVKVLRHEERRGLIKSKTEGGNMATADMIMFLDAHVKPEQFWYRPLLRHMNVNYKRVVVPLIPILDAKTWIPNNRAVGVKMMFDWSLHFRWFDNNDDLVPCMSGGLFGITRQWWHESGEYDYGMNAWGAENIEQSIRIWLCGGEIYVARDSRVAHVFRSKFPYSINNTEVYINKIRTVEAWFDDFKNQYYQADPAAKTLLPLVGDISERLALKTQMQCKPFSWYIEKFKDVFVSKNMLPPQMFLIRDASTQLCVAASAEESLAESSCDEESKSQRWTVLMDHQHQGIKHMGSSKCLNEAGSQVTLQMCVPEAVGQGWALRNGYVRRGSSCLEGKDTGELDIKSCGGFLQRTGPFEYFGHRFIT</sequence>
<dbReference type="EMBL" id="CAJNNV010030730">
    <property type="protein sequence ID" value="CAE8633337.1"/>
    <property type="molecule type" value="Genomic_DNA"/>
</dbReference>
<dbReference type="InterPro" id="IPR035992">
    <property type="entry name" value="Ricin_B-like_lectins"/>
</dbReference>